<dbReference type="EMBL" id="BSPQ01000004">
    <property type="protein sequence ID" value="GLS90408.1"/>
    <property type="molecule type" value="Genomic_DNA"/>
</dbReference>
<proteinExistence type="inferred from homology"/>
<feature type="domain" description="DUF1731" evidence="3">
    <location>
        <begin position="244"/>
        <end position="288"/>
    </location>
</feature>
<dbReference type="PANTHER" id="PTHR11092:SF0">
    <property type="entry name" value="EPIMERASE FAMILY PROTEIN SDR39U1"/>
    <property type="match status" value="1"/>
</dbReference>
<sequence length="293" mass="32518">MKILIIGSSGLIGSALVPYLQQQGFEVGRLLRVKQKQHPYWCVDPLNFNLKEFANPDIIINLAGENIADGRWSEKRKQQLIDSRVKTTELLVKHFKHNPPALFINASAIGFYGERGSQIVDENSDAGNDFVSQLAQQWEDSCADIESTTTRLVKIRTGIVLSNKGGALAKMLPAFKFGGGGRIGDGQQMMSWIDINDLCHAILFIIEQKQLSGAVNLVSPNAIDNQTFSQALSKQLCRPCLLPLPRFMVKLLFAQMGEELLLASTHVKPTKLLDAGFQFEYDSIQKSLAMQVK</sequence>
<dbReference type="InterPro" id="IPR013549">
    <property type="entry name" value="DUF1731"/>
</dbReference>
<evidence type="ECO:0000259" key="3">
    <source>
        <dbReference type="Pfam" id="PF08338"/>
    </source>
</evidence>
<protein>
    <submittedName>
        <fullName evidence="4">Epimerase</fullName>
    </submittedName>
</protein>
<evidence type="ECO:0000313" key="5">
    <source>
        <dbReference type="Proteomes" id="UP001157353"/>
    </source>
</evidence>
<dbReference type="RefSeq" id="WP_284203537.1">
    <property type="nucleotide sequence ID" value="NZ_BSPQ01000004.1"/>
</dbReference>
<gene>
    <name evidence="4" type="ORF">GCM10007916_14750</name>
</gene>
<dbReference type="InterPro" id="IPR001509">
    <property type="entry name" value="Epimerase_deHydtase"/>
</dbReference>
<keyword evidence="5" id="KW-1185">Reference proteome</keyword>
<comment type="similarity">
    <text evidence="1">Belongs to the NAD(P)-dependent epimerase/dehydratase family. SDR39U1 subfamily.</text>
</comment>
<evidence type="ECO:0000259" key="2">
    <source>
        <dbReference type="Pfam" id="PF01370"/>
    </source>
</evidence>
<accession>A0ABQ6DZ31</accession>
<dbReference type="PANTHER" id="PTHR11092">
    <property type="entry name" value="SUGAR NUCLEOTIDE EPIMERASE RELATED"/>
    <property type="match status" value="1"/>
</dbReference>
<dbReference type="Gene3D" id="3.40.50.720">
    <property type="entry name" value="NAD(P)-binding Rossmann-like Domain"/>
    <property type="match status" value="1"/>
</dbReference>
<dbReference type="SUPFAM" id="SSF51735">
    <property type="entry name" value="NAD(P)-binding Rossmann-fold domains"/>
    <property type="match status" value="1"/>
</dbReference>
<feature type="domain" description="NAD-dependent epimerase/dehydratase" evidence="2">
    <location>
        <begin position="3"/>
        <end position="210"/>
    </location>
</feature>
<evidence type="ECO:0000313" key="4">
    <source>
        <dbReference type="EMBL" id="GLS90408.1"/>
    </source>
</evidence>
<evidence type="ECO:0000256" key="1">
    <source>
        <dbReference type="ARBA" id="ARBA00009353"/>
    </source>
</evidence>
<dbReference type="Pfam" id="PF08338">
    <property type="entry name" value="DUF1731"/>
    <property type="match status" value="1"/>
</dbReference>
<dbReference type="NCBIfam" id="TIGR01777">
    <property type="entry name" value="yfcH"/>
    <property type="match status" value="1"/>
</dbReference>
<reference evidence="5" key="1">
    <citation type="journal article" date="2019" name="Int. J. Syst. Evol. Microbiol.">
        <title>The Global Catalogue of Microorganisms (GCM) 10K type strain sequencing project: providing services to taxonomists for standard genome sequencing and annotation.</title>
        <authorList>
            <consortium name="The Broad Institute Genomics Platform"/>
            <consortium name="The Broad Institute Genome Sequencing Center for Infectious Disease"/>
            <person name="Wu L."/>
            <person name="Ma J."/>
        </authorList>
    </citation>
    <scope>NUCLEOTIDE SEQUENCE [LARGE SCALE GENOMIC DNA]</scope>
    <source>
        <strain evidence="5">NBRC 103166</strain>
    </source>
</reference>
<comment type="caution">
    <text evidence="4">The sequence shown here is derived from an EMBL/GenBank/DDBJ whole genome shotgun (WGS) entry which is preliminary data.</text>
</comment>
<dbReference type="InterPro" id="IPR010099">
    <property type="entry name" value="SDR39U1"/>
</dbReference>
<dbReference type="Proteomes" id="UP001157353">
    <property type="component" value="Unassembled WGS sequence"/>
</dbReference>
<name>A0ABQ6DZ31_9GAMM</name>
<dbReference type="Pfam" id="PF01370">
    <property type="entry name" value="Epimerase"/>
    <property type="match status" value="1"/>
</dbReference>
<dbReference type="InterPro" id="IPR036291">
    <property type="entry name" value="NAD(P)-bd_dom_sf"/>
</dbReference>
<organism evidence="4 5">
    <name type="scientific">Psychromonas marina</name>
    <dbReference type="NCBI Taxonomy" id="88364"/>
    <lineage>
        <taxon>Bacteria</taxon>
        <taxon>Pseudomonadati</taxon>
        <taxon>Pseudomonadota</taxon>
        <taxon>Gammaproteobacteria</taxon>
        <taxon>Alteromonadales</taxon>
        <taxon>Psychromonadaceae</taxon>
        <taxon>Psychromonas</taxon>
    </lineage>
</organism>